<comment type="similarity">
    <text evidence="1">Belongs to the peptidase C40 family.</text>
</comment>
<dbReference type="Pfam" id="PF00877">
    <property type="entry name" value="NLPC_P60"/>
    <property type="match status" value="1"/>
</dbReference>
<dbReference type="InterPro" id="IPR038765">
    <property type="entry name" value="Papain-like_cys_pep_sf"/>
</dbReference>
<accession>A0ABT7UYT0</accession>
<keyword evidence="3" id="KW-0732">Signal</keyword>
<feature type="compositionally biased region" description="Polar residues" evidence="8">
    <location>
        <begin position="202"/>
        <end position="232"/>
    </location>
</feature>
<name>A0ABT7UYT0_9LACO</name>
<dbReference type="InterPro" id="IPR018392">
    <property type="entry name" value="LysM"/>
</dbReference>
<evidence type="ECO:0000259" key="9">
    <source>
        <dbReference type="PROSITE" id="PS51782"/>
    </source>
</evidence>
<feature type="region of interest" description="Disordered" evidence="8">
    <location>
        <begin position="322"/>
        <end position="386"/>
    </location>
</feature>
<evidence type="ECO:0000259" key="10">
    <source>
        <dbReference type="PROSITE" id="PS51935"/>
    </source>
</evidence>
<keyword evidence="12" id="KW-1185">Reference proteome</keyword>
<evidence type="ECO:0000256" key="6">
    <source>
        <dbReference type="ARBA" id="ARBA00022807"/>
    </source>
</evidence>
<dbReference type="PANTHER" id="PTHR33734:SF22">
    <property type="entry name" value="MEMBRANE-BOUND LYTIC MUREIN TRANSGLYCOSYLASE D"/>
    <property type="match status" value="1"/>
</dbReference>
<dbReference type="Proteomes" id="UP001529343">
    <property type="component" value="Unassembled WGS sequence"/>
</dbReference>
<evidence type="ECO:0000256" key="5">
    <source>
        <dbReference type="ARBA" id="ARBA00022801"/>
    </source>
</evidence>
<evidence type="ECO:0000256" key="2">
    <source>
        <dbReference type="ARBA" id="ARBA00022670"/>
    </source>
</evidence>
<dbReference type="Gene3D" id="3.10.350.10">
    <property type="entry name" value="LysM domain"/>
    <property type="match status" value="2"/>
</dbReference>
<feature type="domain" description="NlpC/P60" evidence="10">
    <location>
        <begin position="386"/>
        <end position="508"/>
    </location>
</feature>
<evidence type="ECO:0000256" key="1">
    <source>
        <dbReference type="ARBA" id="ARBA00007074"/>
    </source>
</evidence>
<evidence type="ECO:0000256" key="3">
    <source>
        <dbReference type="ARBA" id="ARBA00022729"/>
    </source>
</evidence>
<dbReference type="CDD" id="cd00118">
    <property type="entry name" value="LysM"/>
    <property type="match status" value="2"/>
</dbReference>
<dbReference type="Pfam" id="PF01476">
    <property type="entry name" value="LysM"/>
    <property type="match status" value="2"/>
</dbReference>
<dbReference type="PROSITE" id="PS51935">
    <property type="entry name" value="NLPC_P60"/>
    <property type="match status" value="1"/>
</dbReference>
<reference evidence="12" key="1">
    <citation type="submission" date="2023-06" db="EMBL/GenBank/DDBJ databases">
        <title>Identification and characterization of horizontal gene transfer across gut microbiota members of farm animals based on homology search.</title>
        <authorList>
            <person name="Zeman M."/>
            <person name="Kubasova T."/>
            <person name="Jahodarova E."/>
            <person name="Nykrynova M."/>
            <person name="Rychlik I."/>
        </authorList>
    </citation>
    <scope>NUCLEOTIDE SEQUENCE [LARGE SCALE GENOMIC DNA]</scope>
    <source>
        <strain evidence="12">161_Gplus</strain>
    </source>
</reference>
<gene>
    <name evidence="11" type="ORF">QUW44_05980</name>
</gene>
<comment type="caution">
    <text evidence="11">The sequence shown here is derived from an EMBL/GenBank/DDBJ whole genome shotgun (WGS) entry which is preliminary data.</text>
</comment>
<dbReference type="SMART" id="SM00257">
    <property type="entry name" value="LysM"/>
    <property type="match status" value="2"/>
</dbReference>
<feature type="compositionally biased region" description="Low complexity" evidence="8">
    <location>
        <begin position="322"/>
        <end position="385"/>
    </location>
</feature>
<feature type="compositionally biased region" description="Low complexity" evidence="8">
    <location>
        <begin position="178"/>
        <end position="193"/>
    </location>
</feature>
<organism evidence="11 12">
    <name type="scientific">Limosilactobacillus pontis</name>
    <dbReference type="NCBI Taxonomy" id="35787"/>
    <lineage>
        <taxon>Bacteria</taxon>
        <taxon>Bacillati</taxon>
        <taxon>Bacillota</taxon>
        <taxon>Bacilli</taxon>
        <taxon>Lactobacillales</taxon>
        <taxon>Lactobacillaceae</taxon>
        <taxon>Limosilactobacillus</taxon>
    </lineage>
</organism>
<dbReference type="PANTHER" id="PTHR33734">
    <property type="entry name" value="LYSM DOMAIN-CONTAINING GPI-ANCHORED PROTEIN 2"/>
    <property type="match status" value="1"/>
</dbReference>
<evidence type="ECO:0000256" key="8">
    <source>
        <dbReference type="SAM" id="MobiDB-lite"/>
    </source>
</evidence>
<dbReference type="SUPFAM" id="SSF54106">
    <property type="entry name" value="LysM domain"/>
    <property type="match status" value="2"/>
</dbReference>
<dbReference type="EMBL" id="JAUDDW010000020">
    <property type="protein sequence ID" value="MDM8266707.1"/>
    <property type="molecule type" value="Genomic_DNA"/>
</dbReference>
<feature type="domain" description="LysM" evidence="9">
    <location>
        <begin position="35"/>
        <end position="85"/>
    </location>
</feature>
<keyword evidence="7" id="KW-0961">Cell wall biogenesis/degradation</keyword>
<dbReference type="RefSeq" id="WP_289586243.1">
    <property type="nucleotide sequence ID" value="NZ_JAUDDW010000020.1"/>
</dbReference>
<evidence type="ECO:0000256" key="4">
    <source>
        <dbReference type="ARBA" id="ARBA00022737"/>
    </source>
</evidence>
<proteinExistence type="inferred from homology"/>
<keyword evidence="2" id="KW-0645">Protease</keyword>
<feature type="domain" description="LysM" evidence="9">
    <location>
        <begin position="98"/>
        <end position="141"/>
    </location>
</feature>
<keyword evidence="5" id="KW-0378">Hydrolase</keyword>
<evidence type="ECO:0000256" key="7">
    <source>
        <dbReference type="ARBA" id="ARBA00023316"/>
    </source>
</evidence>
<keyword evidence="4" id="KW-0677">Repeat</keyword>
<evidence type="ECO:0000313" key="11">
    <source>
        <dbReference type="EMBL" id="MDM8266707.1"/>
    </source>
</evidence>
<keyword evidence="6" id="KW-0788">Thiol protease</keyword>
<dbReference type="PROSITE" id="PS51782">
    <property type="entry name" value="LYSM"/>
    <property type="match status" value="2"/>
</dbReference>
<protein>
    <submittedName>
        <fullName evidence="11">LysM peptidoglycan-binding domain-containing protein</fullName>
    </submittedName>
</protein>
<dbReference type="InterPro" id="IPR000064">
    <property type="entry name" value="NLP_P60_dom"/>
</dbReference>
<evidence type="ECO:0000313" key="12">
    <source>
        <dbReference type="Proteomes" id="UP001529343"/>
    </source>
</evidence>
<reference evidence="11 12" key="2">
    <citation type="submission" date="2023-06" db="EMBL/GenBank/DDBJ databases">
        <authorList>
            <person name="Zeman M."/>
            <person name="Kubasova T."/>
            <person name="Jahodarova E."/>
            <person name="Nykrynova M."/>
            <person name="Rychlik I."/>
        </authorList>
    </citation>
    <scope>NUCLEOTIDE SEQUENCE [LARGE SCALE GENOMIC DNA]</scope>
    <source>
        <strain evidence="11 12">161_Gplus</strain>
    </source>
</reference>
<sequence length="508" mass="50605">MVKRAHHRSAVRHVLAGTIGTLGALAVSTQVASANHVIVKAGDTVWKIAQEHHATVSDLENANANTIKKVSDSVDLIYAGQQLTLPGNDTTMQADENGRYTVKPGDTLSKIAQNFHVSVATLMAWNGLTSDQLYIGQQLIVNGQGAVVAPAAPVVSSPAPAVNAASAASVAPAVSAAPEDAQQMTTDAAATQTPVQPAGAVQSANADQQSDATDTASANGNTVSSTADTTNTSAVSAPPASASVATQMTEAAATNSASAVASDAPTASQANTVSASTAASDAAAFATSESTSSASRTSTADTTAPVALATPVSSVAPAASASVAPAPTTPASATASATPQPVASQAVSSATQTPASQAQATSQAPAQSSQAATPAPAQPQSSASQDLQSGSVVSLAVKIANTNSVPYVWGGSSLSGMDCSGLVDYVYANAEGKQLPHNTVALESQVNQHAVSEAQPGDILFWGQHGSTYHCAIYTGNNQFVAAAHPGTNVASYTISPYFEPSFAGTVK</sequence>
<dbReference type="SUPFAM" id="SSF54001">
    <property type="entry name" value="Cysteine proteinases"/>
    <property type="match status" value="1"/>
</dbReference>
<dbReference type="Gene3D" id="3.90.1720.10">
    <property type="entry name" value="endopeptidase domain like (from Nostoc punctiforme)"/>
    <property type="match status" value="1"/>
</dbReference>
<feature type="region of interest" description="Disordered" evidence="8">
    <location>
        <begin position="178"/>
        <end position="238"/>
    </location>
</feature>
<dbReference type="InterPro" id="IPR036779">
    <property type="entry name" value="LysM_dom_sf"/>
</dbReference>